<reference evidence="6 7" key="1">
    <citation type="submission" date="2020-04" db="EMBL/GenBank/DDBJ databases">
        <title>Draft genome of Leeia sp. IMCC25680.</title>
        <authorList>
            <person name="Song J."/>
            <person name="Cho J.-C."/>
        </authorList>
    </citation>
    <scope>NUCLEOTIDE SEQUENCE [LARGE SCALE GENOMIC DNA]</scope>
    <source>
        <strain evidence="6 7">IMCC25680</strain>
    </source>
</reference>
<dbReference type="Pfam" id="PF00563">
    <property type="entry name" value="EAL"/>
    <property type="match status" value="1"/>
</dbReference>
<dbReference type="InterPro" id="IPR035965">
    <property type="entry name" value="PAS-like_dom_sf"/>
</dbReference>
<dbReference type="SUPFAM" id="SSF141868">
    <property type="entry name" value="EAL domain-like"/>
    <property type="match status" value="1"/>
</dbReference>
<dbReference type="PROSITE" id="PS50883">
    <property type="entry name" value="EAL"/>
    <property type="match status" value="1"/>
</dbReference>
<dbReference type="InterPro" id="IPR000700">
    <property type="entry name" value="PAS-assoc_C"/>
</dbReference>
<dbReference type="Pfam" id="PF13426">
    <property type="entry name" value="PAS_9"/>
    <property type="match status" value="2"/>
</dbReference>
<sequence>MKLNRWQPLIDGLMEAVWLVDPISLQVVAANAATERMLRMPVTALLGRSVAELASTPEDLYFWEDVAAGRSQHINSETVMRRGDGGLITVERCVSLVKLGNESMFMASFIDHSAQLQAEQELETLIAELRATLESCADGILVVNRHGSIRGYNQRFAQQWGLPESLQTRRDDPAVFQWLLQAVQHPDDYQRRLQQLEQSPLLEATDTLYLRSGLVLERVSLPQFARGRAIGRVYAFRDITRRLQDEAQLQVAAKVLDASLDAIFITDQQGRIVTANPRFAALTGQSITSLQGTDPSRFLSHPDGKRFLHNLQLELAQHLLWEGEIQLQQAHGGTIPCLLSLVRMLDSQGMRSHDVGFLKDLTEAKAAKRRIEDLAYNDTLTGLPNRLLLAERVQMAIQSAERNQSQFAVLFLDLDRFKHINDSLGHLAGDAVLMDVAQRLQDCLRQQDTAARLGGDEFILVLNGVNEQGAENSARRIIDALSQPFHFADLTFSVTCSIGIALYPDDGRSMDDLIKNADSAMYHVKERGRADFRFYQRQMNLGLLTRMKLDHAMREGLREQRFHLHYQPQVDLNSATLLGVEALIRWHDPELGEVPPGQFIPIAEETGLIVAIGNWVLDSAAAQASQWRRDGYRFTTAVNVSAYQFQQADFVERVADTLQRHQLPGEALELELTETFLIRDATEALRKLDALSALKVRMAIDDFGTGYSSLSYLKRFPIHKLKIDRSFIHDVPGDEGAEGIVQAIINMAQALHLQVTAEGVETEAQRAFLSRAGCTQYQGYLFARPTAASDLAPMLPSPAQR</sequence>
<dbReference type="PROSITE" id="PS50887">
    <property type="entry name" value="GGDEF"/>
    <property type="match status" value="1"/>
</dbReference>
<dbReference type="InterPro" id="IPR001610">
    <property type="entry name" value="PAC"/>
</dbReference>
<proteinExistence type="predicted"/>
<dbReference type="PANTHER" id="PTHR44757">
    <property type="entry name" value="DIGUANYLATE CYCLASE DGCP"/>
    <property type="match status" value="1"/>
</dbReference>
<dbReference type="SMART" id="SM00052">
    <property type="entry name" value="EAL"/>
    <property type="match status" value="1"/>
</dbReference>
<dbReference type="InterPro" id="IPR000014">
    <property type="entry name" value="PAS"/>
</dbReference>
<dbReference type="SUPFAM" id="SSF55785">
    <property type="entry name" value="PYP-like sensor domain (PAS domain)"/>
    <property type="match status" value="3"/>
</dbReference>
<evidence type="ECO:0000313" key="6">
    <source>
        <dbReference type="EMBL" id="NLR74457.1"/>
    </source>
</evidence>
<dbReference type="GO" id="GO:0071732">
    <property type="term" value="P:cellular response to nitric oxide"/>
    <property type="evidence" value="ECO:0007669"/>
    <property type="project" value="UniProtKB-ARBA"/>
</dbReference>
<dbReference type="Proteomes" id="UP000587991">
    <property type="component" value="Unassembled WGS sequence"/>
</dbReference>
<dbReference type="Gene3D" id="3.30.450.20">
    <property type="entry name" value="PAS domain"/>
    <property type="match status" value="3"/>
</dbReference>
<comment type="caution">
    <text evidence="6">The sequence shown here is derived from an EMBL/GenBank/DDBJ whole genome shotgun (WGS) entry which is preliminary data.</text>
</comment>
<dbReference type="Pfam" id="PF13188">
    <property type="entry name" value="PAS_8"/>
    <property type="match status" value="1"/>
</dbReference>
<feature type="domain" description="PAS" evidence="2">
    <location>
        <begin position="248"/>
        <end position="303"/>
    </location>
</feature>
<protein>
    <submittedName>
        <fullName evidence="6">EAL domain-containing protein</fullName>
    </submittedName>
</protein>
<dbReference type="InterPro" id="IPR001633">
    <property type="entry name" value="EAL_dom"/>
</dbReference>
<dbReference type="Gene3D" id="3.30.70.270">
    <property type="match status" value="1"/>
</dbReference>
<dbReference type="FunFam" id="3.30.70.270:FF:000001">
    <property type="entry name" value="Diguanylate cyclase domain protein"/>
    <property type="match status" value="1"/>
</dbReference>
<feature type="domain" description="PAC" evidence="3">
    <location>
        <begin position="321"/>
        <end position="373"/>
    </location>
</feature>
<dbReference type="SUPFAM" id="SSF55073">
    <property type="entry name" value="Nucleotide cyclase"/>
    <property type="match status" value="1"/>
</dbReference>
<dbReference type="RefSeq" id="WP_168876071.1">
    <property type="nucleotide sequence ID" value="NZ_JABAIM010000001.1"/>
</dbReference>
<keyword evidence="7" id="KW-1185">Reference proteome</keyword>
<evidence type="ECO:0000313" key="7">
    <source>
        <dbReference type="Proteomes" id="UP000587991"/>
    </source>
</evidence>
<dbReference type="NCBIfam" id="TIGR00229">
    <property type="entry name" value="sensory_box"/>
    <property type="match status" value="1"/>
</dbReference>
<comment type="catalytic activity">
    <reaction evidence="1">
        <text>3',3'-c-di-GMP + H2O = 5'-phosphoguanylyl(3'-&gt;5')guanosine + H(+)</text>
        <dbReference type="Rhea" id="RHEA:24902"/>
        <dbReference type="ChEBI" id="CHEBI:15377"/>
        <dbReference type="ChEBI" id="CHEBI:15378"/>
        <dbReference type="ChEBI" id="CHEBI:58754"/>
        <dbReference type="ChEBI" id="CHEBI:58805"/>
        <dbReference type="EC" id="3.1.4.52"/>
    </reaction>
    <physiologicalReaction direction="left-to-right" evidence="1">
        <dbReference type="Rhea" id="RHEA:24903"/>
    </physiologicalReaction>
</comment>
<accession>A0A847S5U3</accession>
<dbReference type="Pfam" id="PF00990">
    <property type="entry name" value="GGDEF"/>
    <property type="match status" value="1"/>
</dbReference>
<dbReference type="InterPro" id="IPR052155">
    <property type="entry name" value="Biofilm_reg_signaling"/>
</dbReference>
<dbReference type="InterPro" id="IPR029787">
    <property type="entry name" value="Nucleotide_cyclase"/>
</dbReference>
<dbReference type="FunFam" id="3.20.20.450:FF:000001">
    <property type="entry name" value="Cyclic di-GMP phosphodiesterase yahA"/>
    <property type="match status" value="1"/>
</dbReference>
<evidence type="ECO:0000259" key="4">
    <source>
        <dbReference type="PROSITE" id="PS50883"/>
    </source>
</evidence>
<dbReference type="CDD" id="cd00130">
    <property type="entry name" value="PAS"/>
    <property type="match status" value="1"/>
</dbReference>
<dbReference type="CDD" id="cd01949">
    <property type="entry name" value="GGDEF"/>
    <property type="match status" value="1"/>
</dbReference>
<dbReference type="InterPro" id="IPR043128">
    <property type="entry name" value="Rev_trsase/Diguanyl_cyclase"/>
</dbReference>
<gene>
    <name evidence="6" type="ORF">HF682_04735</name>
</gene>
<dbReference type="InterPro" id="IPR035919">
    <property type="entry name" value="EAL_sf"/>
</dbReference>
<dbReference type="SMART" id="SM00267">
    <property type="entry name" value="GGDEF"/>
    <property type="match status" value="1"/>
</dbReference>
<evidence type="ECO:0000259" key="3">
    <source>
        <dbReference type="PROSITE" id="PS50113"/>
    </source>
</evidence>
<evidence type="ECO:0000256" key="1">
    <source>
        <dbReference type="ARBA" id="ARBA00051114"/>
    </source>
</evidence>
<dbReference type="EMBL" id="JABAIM010000001">
    <property type="protein sequence ID" value="NLR74457.1"/>
    <property type="molecule type" value="Genomic_DNA"/>
</dbReference>
<dbReference type="AlphaFoldDB" id="A0A847S5U3"/>
<dbReference type="Gene3D" id="3.20.20.450">
    <property type="entry name" value="EAL domain"/>
    <property type="match status" value="1"/>
</dbReference>
<feature type="domain" description="GGDEF" evidence="5">
    <location>
        <begin position="405"/>
        <end position="537"/>
    </location>
</feature>
<dbReference type="CDD" id="cd01948">
    <property type="entry name" value="EAL"/>
    <property type="match status" value="1"/>
</dbReference>
<organism evidence="6 7">
    <name type="scientific">Leeia aquatica</name>
    <dbReference type="NCBI Taxonomy" id="2725557"/>
    <lineage>
        <taxon>Bacteria</taxon>
        <taxon>Pseudomonadati</taxon>
        <taxon>Pseudomonadota</taxon>
        <taxon>Betaproteobacteria</taxon>
        <taxon>Neisseriales</taxon>
        <taxon>Leeiaceae</taxon>
        <taxon>Leeia</taxon>
    </lineage>
</organism>
<evidence type="ECO:0000259" key="2">
    <source>
        <dbReference type="PROSITE" id="PS50112"/>
    </source>
</evidence>
<dbReference type="PROSITE" id="PS50112">
    <property type="entry name" value="PAS"/>
    <property type="match status" value="1"/>
</dbReference>
<dbReference type="PANTHER" id="PTHR44757:SF2">
    <property type="entry name" value="BIOFILM ARCHITECTURE MAINTENANCE PROTEIN MBAA"/>
    <property type="match status" value="1"/>
</dbReference>
<dbReference type="SMART" id="SM00091">
    <property type="entry name" value="PAS"/>
    <property type="match status" value="3"/>
</dbReference>
<dbReference type="GO" id="GO:0071111">
    <property type="term" value="F:cyclic-guanylate-specific phosphodiesterase activity"/>
    <property type="evidence" value="ECO:0007669"/>
    <property type="project" value="UniProtKB-EC"/>
</dbReference>
<feature type="domain" description="EAL" evidence="4">
    <location>
        <begin position="546"/>
        <end position="799"/>
    </location>
</feature>
<dbReference type="NCBIfam" id="TIGR00254">
    <property type="entry name" value="GGDEF"/>
    <property type="match status" value="1"/>
</dbReference>
<name>A0A847S5U3_9NEIS</name>
<dbReference type="InterPro" id="IPR000160">
    <property type="entry name" value="GGDEF_dom"/>
</dbReference>
<dbReference type="PROSITE" id="PS50113">
    <property type="entry name" value="PAC"/>
    <property type="match status" value="1"/>
</dbReference>
<dbReference type="SMART" id="SM00086">
    <property type="entry name" value="PAC"/>
    <property type="match status" value="2"/>
</dbReference>
<evidence type="ECO:0000259" key="5">
    <source>
        <dbReference type="PROSITE" id="PS50887"/>
    </source>
</evidence>